<dbReference type="RefSeq" id="WP_202722089.1">
    <property type="nucleotide sequence ID" value="NZ_BPEX01000005.1"/>
</dbReference>
<dbReference type="Proteomes" id="UP000604898">
    <property type="component" value="Unassembled WGS sequence"/>
</dbReference>
<keyword evidence="1" id="KW-1133">Transmembrane helix</keyword>
<sequence>MASKFRLLVQLRRPKRNQSGAIIVMFTIGLFAIVAMAALALDSSHMLLNKGRLQNAVDSAALSAAKKLQDGGTLYDARQVAVAILAQNLGHAENSEIADVVTLSSPDYNSSQVTSHVAIEFSALPDPFVPGTDNNYEYVRVRVEGISLDNFLAQIMNFDKKVRASAVAGRSTDIECLNKVVPLLVCGDMTKPDDYGMAHGGLHVMKIGSKQNPTDPDVTLGPGNFQLLDLGGSGGKSIEEGLAGEFSPGACVSVDQQIPTEPGNKVGPVSDGLNTRFGEWPNGNQLNSLDHPRDINTCQGDRLLVDEEANITNPAAEYYSYAAYYGQDINENPVSHTQHCKTGNILDASAYNKADRRKLPVVIGDCTGKINGKNVVEVKAIGCFFLTQTVAHEGNTSIIIGEYISECGSSGNASLDPDFESDNFTIVLYRDPDSPDS</sequence>
<evidence type="ECO:0000313" key="3">
    <source>
        <dbReference type="EMBL" id="MBL4913833.1"/>
    </source>
</evidence>
<dbReference type="InterPro" id="IPR028087">
    <property type="entry name" value="Tad_N"/>
</dbReference>
<protein>
    <submittedName>
        <fullName evidence="3">Tad domain-containing protein</fullName>
    </submittedName>
</protein>
<gene>
    <name evidence="3" type="ORF">JMA39_11950</name>
</gene>
<dbReference type="EMBL" id="JAESVD010000006">
    <property type="protein sequence ID" value="MBL4913833.1"/>
    <property type="molecule type" value="Genomic_DNA"/>
</dbReference>
<feature type="transmembrane region" description="Helical" evidence="1">
    <location>
        <begin position="21"/>
        <end position="41"/>
    </location>
</feature>
<evidence type="ECO:0000259" key="2">
    <source>
        <dbReference type="Pfam" id="PF13400"/>
    </source>
</evidence>
<keyword evidence="1" id="KW-0472">Membrane</keyword>
<keyword evidence="4" id="KW-1185">Reference proteome</keyword>
<evidence type="ECO:0000256" key="1">
    <source>
        <dbReference type="SAM" id="Phobius"/>
    </source>
</evidence>
<dbReference type="Pfam" id="PF13400">
    <property type="entry name" value="Tad"/>
    <property type="match status" value="1"/>
</dbReference>
<comment type="caution">
    <text evidence="3">The sequence shown here is derived from an EMBL/GenBank/DDBJ whole genome shotgun (WGS) entry which is preliminary data.</text>
</comment>
<proteinExistence type="predicted"/>
<evidence type="ECO:0000313" key="4">
    <source>
        <dbReference type="Proteomes" id="UP000604898"/>
    </source>
</evidence>
<keyword evidence="1" id="KW-0812">Transmembrane</keyword>
<reference evidence="3 4" key="1">
    <citation type="submission" date="2021-01" db="EMBL/GenBank/DDBJ databases">
        <title>Genome sequence of Shewanella schlegeliana JCM 11561.</title>
        <authorList>
            <person name="Zhang H."/>
            <person name="Li C."/>
        </authorList>
    </citation>
    <scope>NUCLEOTIDE SEQUENCE [LARGE SCALE GENOMIC DNA]</scope>
    <source>
        <strain evidence="3 4">JCM 11561</strain>
    </source>
</reference>
<name>A0ABS1SZ50_9GAMM</name>
<organism evidence="3 4">
    <name type="scientific">Shewanella schlegeliana</name>
    <dbReference type="NCBI Taxonomy" id="190308"/>
    <lineage>
        <taxon>Bacteria</taxon>
        <taxon>Pseudomonadati</taxon>
        <taxon>Pseudomonadota</taxon>
        <taxon>Gammaproteobacteria</taxon>
        <taxon>Alteromonadales</taxon>
        <taxon>Shewanellaceae</taxon>
        <taxon>Shewanella</taxon>
    </lineage>
</organism>
<feature type="domain" description="Putative Flp pilus-assembly TadG-like N-terminal" evidence="2">
    <location>
        <begin position="20"/>
        <end position="65"/>
    </location>
</feature>
<accession>A0ABS1SZ50</accession>